<keyword evidence="3" id="KW-0378">Hydrolase</keyword>
<evidence type="ECO:0000259" key="2">
    <source>
        <dbReference type="Pfam" id="PF22124"/>
    </source>
</evidence>
<dbReference type="PANTHER" id="PTHR31084:SF0">
    <property type="entry name" value="ALPHA-L-FUCOSIDASE 2"/>
    <property type="match status" value="1"/>
</dbReference>
<dbReference type="Pfam" id="PF22124">
    <property type="entry name" value="Glyco_hydro_95_cat"/>
    <property type="match status" value="1"/>
</dbReference>
<dbReference type="Proteomes" id="UP000680132">
    <property type="component" value="Unassembled WGS sequence"/>
</dbReference>
<reference evidence="3" key="1">
    <citation type="submission" date="2021-03" db="EMBL/GenBank/DDBJ databases">
        <title>Microbacterium sp. nov., a novel actinobacterium isolated from cow dung.</title>
        <authorList>
            <person name="Zhang L."/>
        </authorList>
    </citation>
    <scope>NUCLEOTIDE SEQUENCE</scope>
    <source>
        <strain evidence="3">NEAU-LLB</strain>
    </source>
</reference>
<sequence>MTDPLAVDGSFTTRTRARSWEDGLIVGSGRVGAIIWGASPTQTIAIAHERCFLPANPRPAAPLIASSLEELRERVLAGDGEGAGRLLAAAAEVSGFERDLVWTDPLGICATLELTPSVDDGPVRRRIDPERGEVALVWHRPEGDLTVRLVAPRDLDEIRVAVEAPFPCDVGLRLGLGGGVGEGATWAPAYAGLVEAVATASPDPSVVASTRRDGTAIATTIVRGGEDWAPTPTADAVTGTLRVPAGGRAELRLRTVPGRAAPHVDPTDLGDWDEVMRRQERTHGELVARSRLELGGDARVGETTEAIWARARAGDPAARRRVVEIAYLSGRANAISATGELPPTLQGVWQGTWAPAWSADYTMNGNVQNGGIASLIPTGTPELARSLLALLLPHLDDYRANAARVFGASGMLLPARMSTHGRANHFSPDYPHLFWIGAGGWALRVAADVVSVTGDASLVDDALWQLAVGVLEFAETGLADIDGTLHAVPGYSPENAPVPGGSPVASDATMDIAILRDAARSTAVLAAARGDHSLTDRWARVVERLPAYRVADDGTLAEWIDPRWPQNHAHRHASHLYPLWYETDPAFRGDTAEASRLRDAARRTIHQRIAWRAEDPTAPPGRMEMAFGLVQLGVAAAALGDAPAALRCAEWLALEHWTPALTTTHDAGRIFNLDASGGLPAVVAAMLVGSDQRSVALFPALPDAWESYGAVTGLTARGGIVIDRLEWDAEGARATLRRRHGAPAPVRVRVGEPFSLPEGGAGAEVVVGTEPATIVLGLSAGQHARADPDPRG</sequence>
<dbReference type="Pfam" id="PF21307">
    <property type="entry name" value="Glyco_hydro_95_C"/>
    <property type="match status" value="1"/>
</dbReference>
<name>A0A939TNU7_9MICO</name>
<dbReference type="EMBL" id="JAGFOA010000006">
    <property type="protein sequence ID" value="MBO3664618.1"/>
    <property type="molecule type" value="Genomic_DNA"/>
</dbReference>
<dbReference type="Gene3D" id="1.50.10.10">
    <property type="match status" value="1"/>
</dbReference>
<dbReference type="InterPro" id="IPR049053">
    <property type="entry name" value="AFCA-like_C"/>
</dbReference>
<dbReference type="GO" id="GO:0005975">
    <property type="term" value="P:carbohydrate metabolic process"/>
    <property type="evidence" value="ECO:0007669"/>
    <property type="project" value="InterPro"/>
</dbReference>
<evidence type="ECO:0000313" key="4">
    <source>
        <dbReference type="Proteomes" id="UP000680132"/>
    </source>
</evidence>
<dbReference type="PANTHER" id="PTHR31084">
    <property type="entry name" value="ALPHA-L-FUCOSIDASE 2"/>
    <property type="match status" value="1"/>
</dbReference>
<dbReference type="InterPro" id="IPR008928">
    <property type="entry name" value="6-hairpin_glycosidase_sf"/>
</dbReference>
<dbReference type="InterPro" id="IPR054363">
    <property type="entry name" value="GH95_cat"/>
</dbReference>
<dbReference type="InterPro" id="IPR012341">
    <property type="entry name" value="6hp_glycosidase-like_sf"/>
</dbReference>
<evidence type="ECO:0000313" key="3">
    <source>
        <dbReference type="EMBL" id="MBO3664618.1"/>
    </source>
</evidence>
<organism evidence="3 4">
    <name type="scientific">Microbacterium stercoris</name>
    <dbReference type="NCBI Taxonomy" id="2820289"/>
    <lineage>
        <taxon>Bacteria</taxon>
        <taxon>Bacillati</taxon>
        <taxon>Actinomycetota</taxon>
        <taxon>Actinomycetes</taxon>
        <taxon>Micrococcales</taxon>
        <taxon>Microbacteriaceae</taxon>
        <taxon>Microbacterium</taxon>
    </lineage>
</organism>
<protein>
    <submittedName>
        <fullName evidence="3">Glycoside hydrolase N-terminal domain-containing protein</fullName>
    </submittedName>
</protein>
<feature type="domain" description="Glycosyl hydrolase family 95 catalytic" evidence="2">
    <location>
        <begin position="272"/>
        <end position="687"/>
    </location>
</feature>
<keyword evidence="4" id="KW-1185">Reference proteome</keyword>
<dbReference type="RefSeq" id="WP_208504426.1">
    <property type="nucleotide sequence ID" value="NZ_JAGFOA010000006.1"/>
</dbReference>
<dbReference type="AlphaFoldDB" id="A0A939TNU7"/>
<proteinExistence type="predicted"/>
<dbReference type="GO" id="GO:0004560">
    <property type="term" value="F:alpha-L-fucosidase activity"/>
    <property type="evidence" value="ECO:0007669"/>
    <property type="project" value="TreeGrafter"/>
</dbReference>
<gene>
    <name evidence="3" type="ORF">J5V96_14055</name>
</gene>
<feature type="domain" description="Alpha fucosidase A-like C-terminal" evidence="1">
    <location>
        <begin position="690"/>
        <end position="749"/>
    </location>
</feature>
<dbReference type="SUPFAM" id="SSF48208">
    <property type="entry name" value="Six-hairpin glycosidases"/>
    <property type="match status" value="1"/>
</dbReference>
<accession>A0A939TNU7</accession>
<evidence type="ECO:0000259" key="1">
    <source>
        <dbReference type="Pfam" id="PF21307"/>
    </source>
</evidence>
<comment type="caution">
    <text evidence="3">The sequence shown here is derived from an EMBL/GenBank/DDBJ whole genome shotgun (WGS) entry which is preliminary data.</text>
</comment>